<accession>A0A150HGY6</accession>
<dbReference type="InterPro" id="IPR010982">
    <property type="entry name" value="Lambda_DNA-bd_dom_sf"/>
</dbReference>
<dbReference type="STRING" id="36807.Mlaev_00645"/>
<dbReference type="Proteomes" id="UP000075357">
    <property type="component" value="Unassembled WGS sequence"/>
</dbReference>
<dbReference type="Gene3D" id="1.10.260.40">
    <property type="entry name" value="lambda repressor-like DNA-binding domains"/>
    <property type="match status" value="1"/>
</dbReference>
<dbReference type="InterPro" id="IPR001387">
    <property type="entry name" value="Cro/C1-type_HTH"/>
</dbReference>
<evidence type="ECO:0008006" key="3">
    <source>
        <dbReference type="Google" id="ProtNLM"/>
    </source>
</evidence>
<comment type="caution">
    <text evidence="1">The sequence shown here is derived from an EMBL/GenBank/DDBJ whole genome shotgun (WGS) entry which is preliminary data.</text>
</comment>
<name>A0A150HGY6_9MICO</name>
<dbReference type="PATRIC" id="fig|36807.3.peg.667"/>
<dbReference type="EMBL" id="LRAD01000019">
    <property type="protein sequence ID" value="KXZ61386.1"/>
    <property type="molecule type" value="Genomic_DNA"/>
</dbReference>
<dbReference type="SUPFAM" id="SSF47413">
    <property type="entry name" value="lambda repressor-like DNA-binding domains"/>
    <property type="match status" value="1"/>
</dbReference>
<dbReference type="GO" id="GO:0003677">
    <property type="term" value="F:DNA binding"/>
    <property type="evidence" value="ECO:0007669"/>
    <property type="project" value="InterPro"/>
</dbReference>
<sequence>MVLPHQRQPLLKWISWHGLTAQKVADAIGCNKFRVKNMCQGMTYPSPDEIRALERLFGMPVDVMLEPALLIYRDGKVWPPHIGPASIHYEYELRARGVKVDPDPDFFSTQLPWLKLGGE</sequence>
<keyword evidence="2" id="KW-1185">Reference proteome</keyword>
<dbReference type="CDD" id="cd00093">
    <property type="entry name" value="HTH_XRE"/>
    <property type="match status" value="1"/>
</dbReference>
<dbReference type="AlphaFoldDB" id="A0A150HGY6"/>
<reference evidence="1 2" key="1">
    <citation type="submission" date="2016-01" db="EMBL/GenBank/DDBJ databases">
        <title>Draft genome sequences of Microbacterium laevaniformans LCDC 91-0039 and the type strain of Microbacterium hominis LCDC 84-209.</title>
        <authorList>
            <person name="Bernier A.-M."/>
            <person name="Bernard K."/>
        </authorList>
    </citation>
    <scope>NUCLEOTIDE SEQUENCE [LARGE SCALE GENOMIC DNA]</scope>
    <source>
        <strain evidence="1 2">LCDC 91-0039</strain>
    </source>
</reference>
<organism evidence="1 2">
    <name type="scientific">Microbacterium laevaniformans</name>
    <dbReference type="NCBI Taxonomy" id="36807"/>
    <lineage>
        <taxon>Bacteria</taxon>
        <taxon>Bacillati</taxon>
        <taxon>Actinomycetota</taxon>
        <taxon>Actinomycetes</taxon>
        <taxon>Micrococcales</taxon>
        <taxon>Microbacteriaceae</taxon>
        <taxon>Microbacterium</taxon>
    </lineage>
</organism>
<gene>
    <name evidence="1" type="ORF">Mlaev_00645</name>
</gene>
<proteinExistence type="predicted"/>
<evidence type="ECO:0000313" key="2">
    <source>
        <dbReference type="Proteomes" id="UP000075357"/>
    </source>
</evidence>
<protein>
    <recommendedName>
        <fullName evidence="3">XRE family transcriptional regulator</fullName>
    </recommendedName>
</protein>
<evidence type="ECO:0000313" key="1">
    <source>
        <dbReference type="EMBL" id="KXZ61386.1"/>
    </source>
</evidence>